<keyword evidence="2" id="KW-0732">Signal</keyword>
<evidence type="ECO:0000313" key="5">
    <source>
        <dbReference type="EMBL" id="HDX32159.1"/>
    </source>
</evidence>
<evidence type="ECO:0000259" key="4">
    <source>
        <dbReference type="PROSITE" id="PS51782"/>
    </source>
</evidence>
<dbReference type="InterPro" id="IPR018392">
    <property type="entry name" value="LysM"/>
</dbReference>
<dbReference type="CDD" id="cd00118">
    <property type="entry name" value="LysM"/>
    <property type="match status" value="1"/>
</dbReference>
<reference evidence="5" key="1">
    <citation type="journal article" date="2020" name="mSystems">
        <title>Genome- and Community-Level Interaction Insights into Carbon Utilization and Element Cycling Functions of Hydrothermarchaeota in Hydrothermal Sediment.</title>
        <authorList>
            <person name="Zhou Z."/>
            <person name="Liu Y."/>
            <person name="Xu W."/>
            <person name="Pan J."/>
            <person name="Luo Z.H."/>
            <person name="Li M."/>
        </authorList>
    </citation>
    <scope>NUCLEOTIDE SEQUENCE [LARGE SCALE GENOMIC DNA]</scope>
    <source>
        <strain evidence="5">SpSt-289</strain>
    </source>
</reference>
<dbReference type="Pfam" id="PF02469">
    <property type="entry name" value="Fasciclin"/>
    <property type="match status" value="1"/>
</dbReference>
<gene>
    <name evidence="5" type="ORF">ENQ20_11820</name>
</gene>
<protein>
    <submittedName>
        <fullName evidence="5">LysM peptidoglycan-binding domain-containing protein</fullName>
    </submittedName>
</protein>
<dbReference type="Gene3D" id="3.10.350.10">
    <property type="entry name" value="LysM domain"/>
    <property type="match status" value="1"/>
</dbReference>
<dbReference type="PANTHER" id="PTHR10900">
    <property type="entry name" value="PERIOSTIN-RELATED"/>
    <property type="match status" value="1"/>
</dbReference>
<evidence type="ECO:0000256" key="2">
    <source>
        <dbReference type="SAM" id="SignalP"/>
    </source>
</evidence>
<dbReference type="SMART" id="SM00257">
    <property type="entry name" value="LysM"/>
    <property type="match status" value="1"/>
</dbReference>
<dbReference type="SUPFAM" id="SSF82153">
    <property type="entry name" value="FAS1 domain"/>
    <property type="match status" value="1"/>
</dbReference>
<proteinExistence type="predicted"/>
<dbReference type="InterPro" id="IPR036779">
    <property type="entry name" value="LysM_dom_sf"/>
</dbReference>
<feature type="chain" id="PRO_5027944419" evidence="2">
    <location>
        <begin position="30"/>
        <end position="656"/>
    </location>
</feature>
<feature type="signal peptide" evidence="2">
    <location>
        <begin position="1"/>
        <end position="29"/>
    </location>
</feature>
<dbReference type="InterPro" id="IPR036378">
    <property type="entry name" value="FAS1_dom_sf"/>
</dbReference>
<dbReference type="PROSITE" id="PS50213">
    <property type="entry name" value="FAS1"/>
    <property type="match status" value="1"/>
</dbReference>
<dbReference type="SUPFAM" id="SSF54106">
    <property type="entry name" value="LysM domain"/>
    <property type="match status" value="1"/>
</dbReference>
<evidence type="ECO:0000259" key="3">
    <source>
        <dbReference type="PROSITE" id="PS50213"/>
    </source>
</evidence>
<dbReference type="Gene3D" id="2.30.180.10">
    <property type="entry name" value="FAS1 domain"/>
    <property type="match status" value="1"/>
</dbReference>
<dbReference type="PANTHER" id="PTHR10900:SF77">
    <property type="entry name" value="FI19380P1"/>
    <property type="match status" value="1"/>
</dbReference>
<dbReference type="InterPro" id="IPR050904">
    <property type="entry name" value="Adhesion/Biosynth-related"/>
</dbReference>
<sequence length="656" mass="67773">MNQSKWRKFLTAALLTALLVTALAPVVLAAEQAAPAAQVRASEVSGTIPGGQFAKIWLGLVPNQPGTVTVTARWDRPNPEQSGVGFYVLTEANLSAVINGAPLGTNNVAAGDTNFFQRGENNVQGAAFRATGGSYTLVVYNDSAADANFTLSVDNGVIVDESNQVRPVGVAAEEATPAATEAATETPVAVTVEPMVEAEAPAAEATPEATATPETTAPETTTVVAAGPFRSNSVKGELVEQFAQHYLGLEPEQRDAEITLRLTFDPRDNQELARRMSFWVLDEQGLRRYQAGENPNNVAVAHGNRATTPGDENVREASFTASGFGPYTVIVYNNSRIPATYELVATGAVLVDDALQTISAREAATTTVTTTTATAPSAAATGTTETTTTASAREGQPGGTYVVKAGDTLALIARDIYGDFRLYQQICTFNNIADCNRIEVGQVLNLPTREQIGAVATAPATTTTAAVAATPTTTATPATTAATPTVTTTAVTTTAVTTPTAAVTTTATTTPTAGTTTTAAGTIAAIAASNPNFTILARALQATGLDATLSAGEYTVFAPTDAAFNELLATTGLNVNQLLQAPELAQILQYHVLSGKVNAADITNGMRATTVQGKPVTFEVRDGSVYINGAKVTIADIPASNGVIHAISAVILPPAQ</sequence>
<dbReference type="PROSITE" id="PS51782">
    <property type="entry name" value="LYSM"/>
    <property type="match status" value="1"/>
</dbReference>
<dbReference type="FunFam" id="2.30.180.10:FF:000032">
    <property type="entry name" value="Fasciclin domain-containing protein, putative"/>
    <property type="match status" value="1"/>
</dbReference>
<feature type="compositionally biased region" description="Low complexity" evidence="1">
    <location>
        <begin position="365"/>
        <end position="392"/>
    </location>
</feature>
<accession>A0A7C1FGI8</accession>
<feature type="domain" description="LysM" evidence="4">
    <location>
        <begin position="399"/>
        <end position="446"/>
    </location>
</feature>
<dbReference type="EMBL" id="DSMG01000118">
    <property type="protein sequence ID" value="HDX32159.1"/>
    <property type="molecule type" value="Genomic_DNA"/>
</dbReference>
<evidence type="ECO:0000256" key="1">
    <source>
        <dbReference type="SAM" id="MobiDB-lite"/>
    </source>
</evidence>
<dbReference type="AlphaFoldDB" id="A0A7C1FGI8"/>
<dbReference type="SMART" id="SM00554">
    <property type="entry name" value="FAS1"/>
    <property type="match status" value="1"/>
</dbReference>
<feature type="region of interest" description="Disordered" evidence="1">
    <location>
        <begin position="365"/>
        <end position="395"/>
    </location>
</feature>
<feature type="domain" description="FAS1" evidence="3">
    <location>
        <begin position="520"/>
        <end position="651"/>
    </location>
</feature>
<comment type="caution">
    <text evidence="5">The sequence shown here is derived from an EMBL/GenBank/DDBJ whole genome shotgun (WGS) entry which is preliminary data.</text>
</comment>
<dbReference type="InterPro" id="IPR000782">
    <property type="entry name" value="FAS1_domain"/>
</dbReference>
<dbReference type="Pfam" id="PF01476">
    <property type="entry name" value="LysM"/>
    <property type="match status" value="1"/>
</dbReference>
<organism evidence="5">
    <name type="scientific">Caldilinea aerophila</name>
    <dbReference type="NCBI Taxonomy" id="133453"/>
    <lineage>
        <taxon>Bacteria</taxon>
        <taxon>Bacillati</taxon>
        <taxon>Chloroflexota</taxon>
        <taxon>Caldilineae</taxon>
        <taxon>Caldilineales</taxon>
        <taxon>Caldilineaceae</taxon>
        <taxon>Caldilinea</taxon>
    </lineage>
</organism>
<name>A0A7C1FGI8_9CHLR</name>